<accession>A0ABV7LVC8</accession>
<sequence>MSMLWPGLTDPVHDSQRLFRQILQAMSEPGTLHNLDLDAPPEVAPIGAALWGALLTLCDLDTRVWIARELDTPALREALSFHTGCRLADDPASADFAVVTPTTLHTEIAFATGSDEYPDRSTTLLVSLDSLNDQGPWQISGPGIPERRWLDVGDGEALMGCLARNHTQFPRGLDALLACDARLTAIPRSSRIEKCLKEDRSCMSQ</sequence>
<dbReference type="Pfam" id="PF05845">
    <property type="entry name" value="PhnH"/>
    <property type="match status" value="1"/>
</dbReference>
<organism evidence="1 2">
    <name type="scientific">Modicisalibacter luteus</name>
    <dbReference type="NCBI Taxonomy" id="453962"/>
    <lineage>
        <taxon>Bacteria</taxon>
        <taxon>Pseudomonadati</taxon>
        <taxon>Pseudomonadota</taxon>
        <taxon>Gammaproteobacteria</taxon>
        <taxon>Oceanospirillales</taxon>
        <taxon>Halomonadaceae</taxon>
        <taxon>Modicisalibacter</taxon>
    </lineage>
</organism>
<name>A0ABV7LVC8_9GAMM</name>
<proteinExistence type="predicted"/>
<dbReference type="InterPro" id="IPR038058">
    <property type="entry name" value="PhnH-like_sp"/>
</dbReference>
<evidence type="ECO:0000313" key="1">
    <source>
        <dbReference type="EMBL" id="MFC3290586.1"/>
    </source>
</evidence>
<dbReference type="PIRSF" id="PIRSF020680">
    <property type="entry name" value="PhnH"/>
    <property type="match status" value="1"/>
</dbReference>
<comment type="caution">
    <text evidence="1">The sequence shown here is derived from an EMBL/GenBank/DDBJ whole genome shotgun (WGS) entry which is preliminary data.</text>
</comment>
<evidence type="ECO:0000313" key="2">
    <source>
        <dbReference type="Proteomes" id="UP001595640"/>
    </source>
</evidence>
<dbReference type="GO" id="GO:0016829">
    <property type="term" value="F:lyase activity"/>
    <property type="evidence" value="ECO:0007669"/>
    <property type="project" value="UniProtKB-KW"/>
</dbReference>
<keyword evidence="1" id="KW-0456">Lyase</keyword>
<keyword evidence="2" id="KW-1185">Reference proteome</keyword>
<dbReference type="InterPro" id="IPR008772">
    <property type="entry name" value="Phosphonate_metab_PhnH"/>
</dbReference>
<dbReference type="SUPFAM" id="SSF159709">
    <property type="entry name" value="PhnH-like"/>
    <property type="match status" value="1"/>
</dbReference>
<dbReference type="Gene3D" id="3.40.50.11310">
    <property type="entry name" value="Bacterial phosphonate metabolism protein PhnH"/>
    <property type="match status" value="1"/>
</dbReference>
<dbReference type="RefSeq" id="WP_019020411.1">
    <property type="nucleotide sequence ID" value="NZ_BMXD01000016.1"/>
</dbReference>
<reference evidence="2" key="1">
    <citation type="journal article" date="2019" name="Int. J. Syst. Evol. Microbiol.">
        <title>The Global Catalogue of Microorganisms (GCM) 10K type strain sequencing project: providing services to taxonomists for standard genome sequencing and annotation.</title>
        <authorList>
            <consortium name="The Broad Institute Genomics Platform"/>
            <consortium name="The Broad Institute Genome Sequencing Center for Infectious Disease"/>
            <person name="Wu L."/>
            <person name="Ma J."/>
        </authorList>
    </citation>
    <scope>NUCLEOTIDE SEQUENCE [LARGE SCALE GENOMIC DNA]</scope>
    <source>
        <strain evidence="2">KCTC 12847</strain>
    </source>
</reference>
<dbReference type="Proteomes" id="UP001595640">
    <property type="component" value="Unassembled WGS sequence"/>
</dbReference>
<dbReference type="NCBIfam" id="TIGR03292">
    <property type="entry name" value="PhnH_redo"/>
    <property type="match status" value="1"/>
</dbReference>
<gene>
    <name evidence="1" type="primary">phnH</name>
    <name evidence="1" type="ORF">ACFOEI_00710</name>
</gene>
<protein>
    <submittedName>
        <fullName evidence="1">Phosphonate C-P lyase system protein PhnH</fullName>
    </submittedName>
</protein>
<dbReference type="EMBL" id="JBHRUH010000002">
    <property type="protein sequence ID" value="MFC3290586.1"/>
    <property type="molecule type" value="Genomic_DNA"/>
</dbReference>